<keyword evidence="2" id="KW-1003">Cell membrane</keyword>
<keyword evidence="12" id="KW-1185">Reference proteome</keyword>
<dbReference type="InterPro" id="IPR002898">
    <property type="entry name" value="MotA_ExbB_proton_chnl"/>
</dbReference>
<dbReference type="Pfam" id="PF20560">
    <property type="entry name" value="MotA_N"/>
    <property type="match status" value="1"/>
</dbReference>
<keyword evidence="11" id="KW-0966">Cell projection</keyword>
<reference evidence="11 12" key="1">
    <citation type="submission" date="2017-08" db="EMBL/GenBank/DDBJ databases">
        <title>Halovibrio sewagensis sp. nov., isolated from wastewater of high salinity.</title>
        <authorList>
            <person name="Dong X."/>
            <person name="Zhang G."/>
        </authorList>
    </citation>
    <scope>NUCLEOTIDE SEQUENCE [LARGE SCALE GENOMIC DNA]</scope>
    <source>
        <strain evidence="11 12">YL5-2</strain>
    </source>
</reference>
<gene>
    <name evidence="11" type="primary">motA</name>
    <name evidence="11" type="ORF">CK501_15610</name>
</gene>
<keyword evidence="5 8" id="KW-1133">Transmembrane helix</keyword>
<dbReference type="GO" id="GO:0006935">
    <property type="term" value="P:chemotaxis"/>
    <property type="evidence" value="ECO:0007669"/>
    <property type="project" value="InterPro"/>
</dbReference>
<dbReference type="Pfam" id="PF01618">
    <property type="entry name" value="MotA_ExbB"/>
    <property type="match status" value="1"/>
</dbReference>
<sequence>MLIIIGAVVVTFSVLVGYVLHGGNLPVLWQPTELLVIFGAAFGAFLMGNSFHTVKATFAAWPRLIMGTPFNKAFNMDLLSLMYDVFDKSRKQGIMAIEADVDDPEESQIFTRYPAIMKMEELLHFITDYLRIMSTGNMAAHELEGLMDQEIEKREEELKEPAHAVGSVADALPGLGIVAAILGIIITMGYLGGETSQIGSLIGAALAGTLTGIWAAYGYVGPISKTMERQADEEMKCYECVKNSLLATVSGQAPQMAIEFGRKVLPTESRPSFQELDDHVRSR</sequence>
<dbReference type="InterPro" id="IPR022522">
    <property type="entry name" value="Flagellar_motor_stator_MotA"/>
</dbReference>
<feature type="domain" description="MotA/TolQ/ExbB proton channel" evidence="9">
    <location>
        <begin position="136"/>
        <end position="238"/>
    </location>
</feature>
<dbReference type="Proteomes" id="UP000218896">
    <property type="component" value="Unassembled WGS sequence"/>
</dbReference>
<keyword evidence="3 8" id="KW-0812">Transmembrane</keyword>
<dbReference type="NCBIfam" id="TIGR03818">
    <property type="entry name" value="MotA1"/>
    <property type="match status" value="1"/>
</dbReference>
<evidence type="ECO:0000256" key="2">
    <source>
        <dbReference type="ARBA" id="ARBA00022475"/>
    </source>
</evidence>
<keyword evidence="4" id="KW-0283">Flagellar rotation</keyword>
<evidence type="ECO:0000313" key="12">
    <source>
        <dbReference type="Proteomes" id="UP000218896"/>
    </source>
</evidence>
<keyword evidence="11" id="KW-0969">Cilium</keyword>
<protein>
    <submittedName>
        <fullName evidence="11">Flagellar motor stator protein MotA</fullName>
    </submittedName>
</protein>
<organism evidence="11 12">
    <name type="scientific">Halovibrio salipaludis</name>
    <dbReference type="NCBI Taxonomy" id="2032626"/>
    <lineage>
        <taxon>Bacteria</taxon>
        <taxon>Pseudomonadati</taxon>
        <taxon>Pseudomonadota</taxon>
        <taxon>Gammaproteobacteria</taxon>
        <taxon>Oceanospirillales</taxon>
        <taxon>Halomonadaceae</taxon>
        <taxon>Halovibrio</taxon>
    </lineage>
</organism>
<feature type="transmembrane region" description="Helical" evidence="8">
    <location>
        <begin position="171"/>
        <end position="192"/>
    </location>
</feature>
<dbReference type="AlphaFoldDB" id="A0A2A2EU93"/>
<comment type="similarity">
    <text evidence="7">Belongs to the exbB/tolQ family.</text>
</comment>
<feature type="domain" description="Motility protein A N-terminal" evidence="10">
    <location>
        <begin position="4"/>
        <end position="93"/>
    </location>
</feature>
<evidence type="ECO:0000259" key="9">
    <source>
        <dbReference type="Pfam" id="PF01618"/>
    </source>
</evidence>
<keyword evidence="7" id="KW-0653">Protein transport</keyword>
<feature type="transmembrane region" description="Helical" evidence="8">
    <location>
        <begin position="198"/>
        <end position="220"/>
    </location>
</feature>
<evidence type="ECO:0000256" key="7">
    <source>
        <dbReference type="RuleBase" id="RU004057"/>
    </source>
</evidence>
<dbReference type="InterPro" id="IPR046786">
    <property type="entry name" value="MotA_N"/>
</dbReference>
<keyword evidence="6 8" id="KW-0472">Membrane</keyword>
<dbReference type="GO" id="GO:0015031">
    <property type="term" value="P:protein transport"/>
    <property type="evidence" value="ECO:0007669"/>
    <property type="project" value="UniProtKB-KW"/>
</dbReference>
<evidence type="ECO:0000259" key="10">
    <source>
        <dbReference type="Pfam" id="PF20560"/>
    </source>
</evidence>
<proteinExistence type="inferred from homology"/>
<keyword evidence="7" id="KW-0813">Transport</keyword>
<dbReference type="RefSeq" id="WP_095618671.1">
    <property type="nucleotide sequence ID" value="NZ_NSKD01000011.1"/>
</dbReference>
<evidence type="ECO:0000256" key="4">
    <source>
        <dbReference type="ARBA" id="ARBA00022779"/>
    </source>
</evidence>
<dbReference type="GO" id="GO:0005886">
    <property type="term" value="C:plasma membrane"/>
    <property type="evidence" value="ECO:0007669"/>
    <property type="project" value="UniProtKB-SubCell"/>
</dbReference>
<evidence type="ECO:0000313" key="11">
    <source>
        <dbReference type="EMBL" id="PAU76991.1"/>
    </source>
</evidence>
<dbReference type="EMBL" id="NSKD01000011">
    <property type="protein sequence ID" value="PAU76991.1"/>
    <property type="molecule type" value="Genomic_DNA"/>
</dbReference>
<feature type="transmembrane region" description="Helical" evidence="8">
    <location>
        <begin position="27"/>
        <end position="47"/>
    </location>
</feature>
<dbReference type="PANTHER" id="PTHR30433:SF4">
    <property type="entry name" value="MOTILITY PROTEIN A"/>
    <property type="match status" value="1"/>
</dbReference>
<evidence type="ECO:0000256" key="6">
    <source>
        <dbReference type="ARBA" id="ARBA00023136"/>
    </source>
</evidence>
<dbReference type="OrthoDB" id="9782603at2"/>
<evidence type="ECO:0000256" key="8">
    <source>
        <dbReference type="SAM" id="Phobius"/>
    </source>
</evidence>
<comment type="caution">
    <text evidence="11">The sequence shown here is derived from an EMBL/GenBank/DDBJ whole genome shotgun (WGS) entry which is preliminary data.</text>
</comment>
<evidence type="ECO:0000256" key="3">
    <source>
        <dbReference type="ARBA" id="ARBA00022692"/>
    </source>
</evidence>
<evidence type="ECO:0000256" key="1">
    <source>
        <dbReference type="ARBA" id="ARBA00004651"/>
    </source>
</evidence>
<comment type="subcellular location">
    <subcellularLocation>
        <location evidence="1">Cell membrane</location>
        <topology evidence="1">Multi-pass membrane protein</topology>
    </subcellularLocation>
    <subcellularLocation>
        <location evidence="7">Membrane</location>
        <topology evidence="7">Multi-pass membrane protein</topology>
    </subcellularLocation>
</comment>
<evidence type="ECO:0000256" key="5">
    <source>
        <dbReference type="ARBA" id="ARBA00022989"/>
    </source>
</evidence>
<dbReference type="InterPro" id="IPR047055">
    <property type="entry name" value="MotA-like"/>
</dbReference>
<dbReference type="PANTHER" id="PTHR30433">
    <property type="entry name" value="CHEMOTAXIS PROTEIN MOTA"/>
    <property type="match status" value="1"/>
</dbReference>
<name>A0A2A2EU93_9GAMM</name>
<accession>A0A2A2EU93</accession>
<keyword evidence="11" id="KW-0282">Flagellum</keyword>
<dbReference type="GO" id="GO:0071978">
    <property type="term" value="P:bacterial-type flagellum-dependent swarming motility"/>
    <property type="evidence" value="ECO:0007669"/>
    <property type="project" value="InterPro"/>
</dbReference>